<dbReference type="InterPro" id="IPR024537">
    <property type="entry name" value="DUF3322"/>
</dbReference>
<evidence type="ECO:0000313" key="4">
    <source>
        <dbReference type="Proteomes" id="UP000028302"/>
    </source>
</evidence>
<name>A0A084IM95_SALHC</name>
<keyword evidence="4" id="KW-1185">Reference proteome</keyword>
<protein>
    <recommendedName>
        <fullName evidence="5">Wadjet protein JetD C-terminal domain-containing protein</fullName>
    </recommendedName>
</protein>
<dbReference type="OrthoDB" id="186173at2"/>
<dbReference type="Pfam" id="PF11795">
    <property type="entry name" value="DUF3322"/>
    <property type="match status" value="1"/>
</dbReference>
<accession>A0A084IM95</accession>
<evidence type="ECO:0000259" key="1">
    <source>
        <dbReference type="Pfam" id="PF09983"/>
    </source>
</evidence>
<reference evidence="3 4" key="1">
    <citation type="submission" date="2013-03" db="EMBL/GenBank/DDBJ databases">
        <title>Salinisphaera hydrothermalis C41B8 Genome Sequencing.</title>
        <authorList>
            <person name="Li C."/>
            <person name="Lai Q."/>
            <person name="Shao Z."/>
        </authorList>
    </citation>
    <scope>NUCLEOTIDE SEQUENCE [LARGE SCALE GENOMIC DNA]</scope>
    <source>
        <strain evidence="3 4">C41B8</strain>
    </source>
</reference>
<comment type="caution">
    <text evidence="3">The sequence shown here is derived from an EMBL/GenBank/DDBJ whole genome shotgun (WGS) entry which is preliminary data.</text>
</comment>
<dbReference type="Proteomes" id="UP000028302">
    <property type="component" value="Unassembled WGS sequence"/>
</dbReference>
<dbReference type="AlphaFoldDB" id="A0A084IM95"/>
<feature type="domain" description="Wadjet protein JetD C-terminal" evidence="1">
    <location>
        <begin position="251"/>
        <end position="361"/>
    </location>
</feature>
<dbReference type="eggNOG" id="COG1697">
    <property type="taxonomic scope" value="Bacteria"/>
</dbReference>
<gene>
    <name evidence="3" type="ORF">C41B8_08435</name>
</gene>
<dbReference type="Pfam" id="PF09983">
    <property type="entry name" value="JetD_C"/>
    <property type="match status" value="1"/>
</dbReference>
<evidence type="ECO:0000313" key="3">
    <source>
        <dbReference type="EMBL" id="KEZ77829.1"/>
    </source>
</evidence>
<evidence type="ECO:0008006" key="5">
    <source>
        <dbReference type="Google" id="ProtNLM"/>
    </source>
</evidence>
<proteinExistence type="predicted"/>
<dbReference type="InterPro" id="IPR024534">
    <property type="entry name" value="JetD_C"/>
</dbReference>
<dbReference type="STRING" id="1304275.C41B8_08435"/>
<feature type="domain" description="DUF3322" evidence="2">
    <location>
        <begin position="53"/>
        <end position="190"/>
    </location>
</feature>
<sequence length="410" mass="45469">MTSHAIAHKALSKLLDAGTRRRIRTAAGDTVAASAITVVFSEAKLPEYIELDSSEELERVHAEIREAERAGALRIEWDSAAGRFGQISRIVLSNIEALASFLNVTPQWVHIERAMQLSTPWRGQPAVDAIRAAWVRNTKVRNLGPRDAERLVEACRVLDRVRQATDAAVETPVRRLSADMFGDTKHIENALVPILDELTRGDEPPVSEVEAVLPRIGLVKHPQTLLIGGRGTLVLTNGQRITLTPPYLGIAPDQLARIDGPAPDHVLTIENLTTFNEVSRGLNEFTDAMVIYTAGMPSPSLRRALRCIAKCCSNHTRFWHWGDIDEGGLRIAKIVAASIAEESMPERILRPWLMDPCRLPETVRQAPGSYRQIRRMVAMAEELGWCEVATGIREMPSMVEQEAISPRTPF</sequence>
<organism evidence="3 4">
    <name type="scientific">Salinisphaera hydrothermalis (strain C41B8)</name>
    <dbReference type="NCBI Taxonomy" id="1304275"/>
    <lineage>
        <taxon>Bacteria</taxon>
        <taxon>Pseudomonadati</taxon>
        <taxon>Pseudomonadota</taxon>
        <taxon>Gammaproteobacteria</taxon>
        <taxon>Salinisphaerales</taxon>
        <taxon>Salinisphaeraceae</taxon>
        <taxon>Salinisphaera</taxon>
    </lineage>
</organism>
<dbReference type="EMBL" id="APNK01000009">
    <property type="protein sequence ID" value="KEZ77829.1"/>
    <property type="molecule type" value="Genomic_DNA"/>
</dbReference>
<evidence type="ECO:0000259" key="2">
    <source>
        <dbReference type="Pfam" id="PF11795"/>
    </source>
</evidence>
<dbReference type="RefSeq" id="WP_037336575.1">
    <property type="nucleotide sequence ID" value="NZ_APNK01000009.1"/>
</dbReference>